<feature type="transmembrane region" description="Helical" evidence="1">
    <location>
        <begin position="12"/>
        <end position="33"/>
    </location>
</feature>
<protein>
    <submittedName>
        <fullName evidence="2">Uncharacterized protein</fullName>
    </submittedName>
</protein>
<name>A0A974S2C5_PERPY</name>
<feature type="transmembrane region" description="Helical" evidence="1">
    <location>
        <begin position="74"/>
        <end position="97"/>
    </location>
</feature>
<dbReference type="EMBL" id="CP068053">
    <property type="protein sequence ID" value="QQT02469.1"/>
    <property type="molecule type" value="Genomic_DNA"/>
</dbReference>
<keyword evidence="1" id="KW-0472">Membrane</keyword>
<evidence type="ECO:0000313" key="3">
    <source>
        <dbReference type="Proteomes" id="UP000595254"/>
    </source>
</evidence>
<evidence type="ECO:0000256" key="1">
    <source>
        <dbReference type="SAM" id="Phobius"/>
    </source>
</evidence>
<dbReference type="AlphaFoldDB" id="A0A974S2C5"/>
<keyword evidence="1" id="KW-0812">Transmembrane</keyword>
<sequence length="102" mass="11018">MAGVNQHKKHGAISYISIVIGIVCFFIVFVTPTRLANIGMAGGDYITFALTALGIITSLIGISKKSERNIIPIISLVLSASLFIDWLLFFFLIITGISDFAP</sequence>
<keyword evidence="1" id="KW-1133">Transmembrane helix</keyword>
<accession>A0A974S2C5</accession>
<gene>
    <name evidence="2" type="ORF">I6J18_00805</name>
</gene>
<dbReference type="Proteomes" id="UP000595254">
    <property type="component" value="Chromosome"/>
</dbReference>
<reference evidence="2 3" key="1">
    <citation type="submission" date="2021-01" db="EMBL/GenBank/DDBJ databases">
        <title>FDA dAtabase for Regulatory Grade micrObial Sequences (FDA-ARGOS): Supporting development and validation of Infectious Disease Dx tests.</title>
        <authorList>
            <person name="Nelson B."/>
            <person name="Plummer A."/>
            <person name="Tallon L."/>
            <person name="Sadzewicz L."/>
            <person name="Zhao X."/>
            <person name="Boylan J."/>
            <person name="Ott S."/>
            <person name="Bowen H."/>
            <person name="Vavikolanu K."/>
            <person name="Mehta A."/>
            <person name="Aluvathingal J."/>
            <person name="Nadendla S."/>
            <person name="Myers T."/>
            <person name="Yan Y."/>
            <person name="Sichtig H."/>
        </authorList>
    </citation>
    <scope>NUCLEOTIDE SEQUENCE [LARGE SCALE GENOMIC DNA]</scope>
    <source>
        <strain evidence="2 3">FDAARGOS_1161</strain>
    </source>
</reference>
<evidence type="ECO:0000313" key="2">
    <source>
        <dbReference type="EMBL" id="QQT02469.1"/>
    </source>
</evidence>
<organism evidence="2 3">
    <name type="scientific">Peribacillus psychrosaccharolyticus</name>
    <name type="common">Bacillus psychrosaccharolyticus</name>
    <dbReference type="NCBI Taxonomy" id="1407"/>
    <lineage>
        <taxon>Bacteria</taxon>
        <taxon>Bacillati</taxon>
        <taxon>Bacillota</taxon>
        <taxon>Bacilli</taxon>
        <taxon>Bacillales</taxon>
        <taxon>Bacillaceae</taxon>
        <taxon>Peribacillus</taxon>
    </lineage>
</organism>
<feature type="transmembrane region" description="Helical" evidence="1">
    <location>
        <begin position="45"/>
        <end position="62"/>
    </location>
</feature>
<proteinExistence type="predicted"/>
<keyword evidence="3" id="KW-1185">Reference proteome</keyword>
<dbReference type="KEGG" id="ppsr:I6J18_00805"/>